<evidence type="ECO:0000313" key="3">
    <source>
        <dbReference type="Proteomes" id="UP001372338"/>
    </source>
</evidence>
<comment type="caution">
    <text evidence="2">The sequence shown here is derived from an EMBL/GenBank/DDBJ whole genome shotgun (WGS) entry which is preliminary data.</text>
</comment>
<keyword evidence="1" id="KW-0732">Signal</keyword>
<name>A0AAN9I050_CROPI</name>
<dbReference type="AlphaFoldDB" id="A0AAN9I050"/>
<feature type="chain" id="PRO_5043016239" evidence="1">
    <location>
        <begin position="20"/>
        <end position="84"/>
    </location>
</feature>
<feature type="signal peptide" evidence="1">
    <location>
        <begin position="1"/>
        <end position="19"/>
    </location>
</feature>
<reference evidence="2 3" key="1">
    <citation type="submission" date="2024-01" db="EMBL/GenBank/DDBJ databases">
        <title>The genomes of 5 underutilized Papilionoideae crops provide insights into root nodulation and disease resistanc.</title>
        <authorList>
            <person name="Yuan L."/>
        </authorList>
    </citation>
    <scope>NUCLEOTIDE SEQUENCE [LARGE SCALE GENOMIC DNA]</scope>
    <source>
        <strain evidence="2">ZHUSHIDOU_FW_LH</strain>
        <tissue evidence="2">Leaf</tissue>
    </source>
</reference>
<accession>A0AAN9I050</accession>
<gene>
    <name evidence="2" type="ORF">RIF29_26008</name>
</gene>
<evidence type="ECO:0000256" key="1">
    <source>
        <dbReference type="SAM" id="SignalP"/>
    </source>
</evidence>
<keyword evidence="3" id="KW-1185">Reference proteome</keyword>
<evidence type="ECO:0000313" key="2">
    <source>
        <dbReference type="EMBL" id="KAK7260184.1"/>
    </source>
</evidence>
<protein>
    <submittedName>
        <fullName evidence="2">Uncharacterized protein</fullName>
    </submittedName>
</protein>
<dbReference type="EMBL" id="JAYWIO010000005">
    <property type="protein sequence ID" value="KAK7260184.1"/>
    <property type="molecule type" value="Genomic_DNA"/>
</dbReference>
<dbReference type="Proteomes" id="UP001372338">
    <property type="component" value="Unassembled WGS sequence"/>
</dbReference>
<sequence length="84" mass="9380">MEGYLCSWSNSWLLGLVWGWNDLKDGVELANTSFWHDALLNDMALKYVFLRVASRLNMQCHGVLEDKALSCVTSSILAANSALD</sequence>
<proteinExistence type="predicted"/>
<organism evidence="2 3">
    <name type="scientific">Crotalaria pallida</name>
    <name type="common">Smooth rattlebox</name>
    <name type="synonym">Crotalaria striata</name>
    <dbReference type="NCBI Taxonomy" id="3830"/>
    <lineage>
        <taxon>Eukaryota</taxon>
        <taxon>Viridiplantae</taxon>
        <taxon>Streptophyta</taxon>
        <taxon>Embryophyta</taxon>
        <taxon>Tracheophyta</taxon>
        <taxon>Spermatophyta</taxon>
        <taxon>Magnoliopsida</taxon>
        <taxon>eudicotyledons</taxon>
        <taxon>Gunneridae</taxon>
        <taxon>Pentapetalae</taxon>
        <taxon>rosids</taxon>
        <taxon>fabids</taxon>
        <taxon>Fabales</taxon>
        <taxon>Fabaceae</taxon>
        <taxon>Papilionoideae</taxon>
        <taxon>50 kb inversion clade</taxon>
        <taxon>genistoids sensu lato</taxon>
        <taxon>core genistoids</taxon>
        <taxon>Crotalarieae</taxon>
        <taxon>Crotalaria</taxon>
    </lineage>
</organism>